<evidence type="ECO:0000256" key="2">
    <source>
        <dbReference type="PROSITE-ProRule" id="PRU00335"/>
    </source>
</evidence>
<name>A0A849ABF3_9ACTN</name>
<gene>
    <name evidence="4" type="ORF">HKD39_12270</name>
</gene>
<dbReference type="InterPro" id="IPR001647">
    <property type="entry name" value="HTH_TetR"/>
</dbReference>
<dbReference type="PANTHER" id="PTHR30055:SF239">
    <property type="entry name" value="TRANSCRIPTIONAL REGULATORY PROTEIN"/>
    <property type="match status" value="1"/>
</dbReference>
<dbReference type="AlphaFoldDB" id="A0A849ABF3"/>
<dbReference type="InterPro" id="IPR009057">
    <property type="entry name" value="Homeodomain-like_sf"/>
</dbReference>
<dbReference type="GO" id="GO:0003700">
    <property type="term" value="F:DNA-binding transcription factor activity"/>
    <property type="evidence" value="ECO:0007669"/>
    <property type="project" value="TreeGrafter"/>
</dbReference>
<reference evidence="4 5" key="1">
    <citation type="submission" date="2020-05" db="EMBL/GenBank/DDBJ databases">
        <title>Nakamurella sp. DB0629 isolated from air conditioner.</title>
        <authorList>
            <person name="Kim D.H."/>
            <person name="Kim D.-U."/>
        </authorList>
    </citation>
    <scope>NUCLEOTIDE SEQUENCE [LARGE SCALE GENOMIC DNA]</scope>
    <source>
        <strain evidence="4 5">DB0629</strain>
    </source>
</reference>
<dbReference type="RefSeq" id="WP_171200152.1">
    <property type="nucleotide sequence ID" value="NZ_JABEND010000006.1"/>
</dbReference>
<evidence type="ECO:0000313" key="5">
    <source>
        <dbReference type="Proteomes" id="UP000562984"/>
    </source>
</evidence>
<dbReference type="SUPFAM" id="SSF46689">
    <property type="entry name" value="Homeodomain-like"/>
    <property type="match status" value="1"/>
</dbReference>
<feature type="domain" description="HTH tetR-type" evidence="3">
    <location>
        <begin position="8"/>
        <end position="68"/>
    </location>
</feature>
<dbReference type="Proteomes" id="UP000562984">
    <property type="component" value="Unassembled WGS sequence"/>
</dbReference>
<evidence type="ECO:0000256" key="1">
    <source>
        <dbReference type="ARBA" id="ARBA00023125"/>
    </source>
</evidence>
<dbReference type="PANTHER" id="PTHR30055">
    <property type="entry name" value="HTH-TYPE TRANSCRIPTIONAL REGULATOR RUTR"/>
    <property type="match status" value="1"/>
</dbReference>
<sequence length="214" mass="22690">MPPSHRSRLTRADWIAGAANMIAERGVAALAVEPLAVRLGTTKGSFYWHFTDRAALLDAVLADWVERATADVIVEIESGAGSDPVAGPDSGTVAGGDSDADNDRLAALLAVALADRAVVPALEWALLSAVDDAQVAPAVARVHRMRIDYLRELFSRRGLPQRRAEARARICYAAYLGTLQLRIGSGADSGAEAGSKVLAGKEYRAELLRMLAAD</sequence>
<evidence type="ECO:0000259" key="3">
    <source>
        <dbReference type="PROSITE" id="PS50977"/>
    </source>
</evidence>
<dbReference type="EMBL" id="JABEND010000006">
    <property type="protein sequence ID" value="NNG36471.1"/>
    <property type="molecule type" value="Genomic_DNA"/>
</dbReference>
<evidence type="ECO:0000313" key="4">
    <source>
        <dbReference type="EMBL" id="NNG36471.1"/>
    </source>
</evidence>
<dbReference type="Gene3D" id="1.10.357.10">
    <property type="entry name" value="Tetracycline Repressor, domain 2"/>
    <property type="match status" value="1"/>
</dbReference>
<keyword evidence="1 2" id="KW-0238">DNA-binding</keyword>
<dbReference type="PROSITE" id="PS50977">
    <property type="entry name" value="HTH_TETR_2"/>
    <property type="match status" value="1"/>
</dbReference>
<dbReference type="Pfam" id="PF00440">
    <property type="entry name" value="TetR_N"/>
    <property type="match status" value="1"/>
</dbReference>
<proteinExistence type="predicted"/>
<keyword evidence="5" id="KW-1185">Reference proteome</keyword>
<accession>A0A849ABF3</accession>
<organism evidence="4 5">
    <name type="scientific">Nakamurella aerolata</name>
    <dbReference type="NCBI Taxonomy" id="1656892"/>
    <lineage>
        <taxon>Bacteria</taxon>
        <taxon>Bacillati</taxon>
        <taxon>Actinomycetota</taxon>
        <taxon>Actinomycetes</taxon>
        <taxon>Nakamurellales</taxon>
        <taxon>Nakamurellaceae</taxon>
        <taxon>Nakamurella</taxon>
    </lineage>
</organism>
<feature type="DNA-binding region" description="H-T-H motif" evidence="2">
    <location>
        <begin position="31"/>
        <end position="50"/>
    </location>
</feature>
<dbReference type="GO" id="GO:0000976">
    <property type="term" value="F:transcription cis-regulatory region binding"/>
    <property type="evidence" value="ECO:0007669"/>
    <property type="project" value="TreeGrafter"/>
</dbReference>
<dbReference type="PRINTS" id="PR00455">
    <property type="entry name" value="HTHTETR"/>
</dbReference>
<comment type="caution">
    <text evidence="4">The sequence shown here is derived from an EMBL/GenBank/DDBJ whole genome shotgun (WGS) entry which is preliminary data.</text>
</comment>
<protein>
    <submittedName>
        <fullName evidence="4">TetR/AcrR family transcriptional regulator</fullName>
    </submittedName>
</protein>
<dbReference type="InterPro" id="IPR050109">
    <property type="entry name" value="HTH-type_TetR-like_transc_reg"/>
</dbReference>